<sequence length="69" mass="8121">MVSKSDELYAFATYLEDIKLMKENFNHSEFIYVPRTHNTRADSLARNAQKQPSFVVHRDTELPVWFAES</sequence>
<dbReference type="Proteomes" id="UP000712600">
    <property type="component" value="Unassembled WGS sequence"/>
</dbReference>
<organism evidence="1 2">
    <name type="scientific">Brassica cretica</name>
    <name type="common">Mustard</name>
    <dbReference type="NCBI Taxonomy" id="69181"/>
    <lineage>
        <taxon>Eukaryota</taxon>
        <taxon>Viridiplantae</taxon>
        <taxon>Streptophyta</taxon>
        <taxon>Embryophyta</taxon>
        <taxon>Tracheophyta</taxon>
        <taxon>Spermatophyta</taxon>
        <taxon>Magnoliopsida</taxon>
        <taxon>eudicotyledons</taxon>
        <taxon>Gunneridae</taxon>
        <taxon>Pentapetalae</taxon>
        <taxon>rosids</taxon>
        <taxon>malvids</taxon>
        <taxon>Brassicales</taxon>
        <taxon>Brassicaceae</taxon>
        <taxon>Brassiceae</taxon>
        <taxon>Brassica</taxon>
    </lineage>
</organism>
<dbReference type="GO" id="GO:0003676">
    <property type="term" value="F:nucleic acid binding"/>
    <property type="evidence" value="ECO:0007669"/>
    <property type="project" value="InterPro"/>
</dbReference>
<accession>A0A8S9Q0X2</accession>
<protein>
    <recommendedName>
        <fullName evidence="3">RNase H type-1 domain-containing protein</fullName>
    </recommendedName>
</protein>
<evidence type="ECO:0000313" key="1">
    <source>
        <dbReference type="EMBL" id="KAF3535827.1"/>
    </source>
</evidence>
<dbReference type="EMBL" id="QGKX02001290">
    <property type="protein sequence ID" value="KAF3535827.1"/>
    <property type="molecule type" value="Genomic_DNA"/>
</dbReference>
<proteinExistence type="predicted"/>
<gene>
    <name evidence="1" type="ORF">F2Q69_00023997</name>
</gene>
<dbReference type="Gene3D" id="3.30.420.10">
    <property type="entry name" value="Ribonuclease H-like superfamily/Ribonuclease H"/>
    <property type="match status" value="1"/>
</dbReference>
<dbReference type="AlphaFoldDB" id="A0A8S9Q0X2"/>
<name>A0A8S9Q0X2_BRACR</name>
<evidence type="ECO:0008006" key="3">
    <source>
        <dbReference type="Google" id="ProtNLM"/>
    </source>
</evidence>
<comment type="caution">
    <text evidence="1">The sequence shown here is derived from an EMBL/GenBank/DDBJ whole genome shotgun (WGS) entry which is preliminary data.</text>
</comment>
<reference evidence="1" key="1">
    <citation type="submission" date="2019-12" db="EMBL/GenBank/DDBJ databases">
        <title>Genome sequencing and annotation of Brassica cretica.</title>
        <authorList>
            <person name="Studholme D.J."/>
            <person name="Sarris P."/>
        </authorList>
    </citation>
    <scope>NUCLEOTIDE SEQUENCE</scope>
    <source>
        <strain evidence="1">PFS-109/04</strain>
        <tissue evidence="1">Leaf</tissue>
    </source>
</reference>
<evidence type="ECO:0000313" key="2">
    <source>
        <dbReference type="Proteomes" id="UP000712600"/>
    </source>
</evidence>
<dbReference type="InterPro" id="IPR036397">
    <property type="entry name" value="RNaseH_sf"/>
</dbReference>